<dbReference type="FunFam" id="3.40.190.10:FF:000195">
    <property type="entry name" value="Glutamate receptor 2.7"/>
    <property type="match status" value="1"/>
</dbReference>
<comment type="caution">
    <text evidence="18">The sequence shown here is derived from an EMBL/GenBank/DDBJ whole genome shotgun (WGS) entry which is preliminary data.</text>
</comment>
<dbReference type="Gramene" id="PRQ24208">
    <property type="protein sequence ID" value="PRQ24208"/>
    <property type="gene ID" value="RchiOBHm_Chr6g0269871"/>
</dbReference>
<keyword evidence="19" id="KW-1185">Reference proteome</keyword>
<dbReference type="CDD" id="cd13686">
    <property type="entry name" value="GluR_Plant"/>
    <property type="match status" value="1"/>
</dbReference>
<evidence type="ECO:0000256" key="2">
    <source>
        <dbReference type="ARBA" id="ARBA00008685"/>
    </source>
</evidence>
<evidence type="ECO:0000256" key="10">
    <source>
        <dbReference type="ARBA" id="ARBA00023170"/>
    </source>
</evidence>
<evidence type="ECO:0000256" key="5">
    <source>
        <dbReference type="ARBA" id="ARBA00022692"/>
    </source>
</evidence>
<feature type="compositionally biased region" description="Polar residues" evidence="15">
    <location>
        <begin position="477"/>
        <end position="500"/>
    </location>
</feature>
<evidence type="ECO:0000256" key="9">
    <source>
        <dbReference type="ARBA" id="ARBA00023136"/>
    </source>
</evidence>
<keyword evidence="6" id="KW-0732">Signal</keyword>
<dbReference type="InterPro" id="IPR015683">
    <property type="entry name" value="Ionotropic_Glu_rcpt"/>
</dbReference>
<dbReference type="SMART" id="SM00079">
    <property type="entry name" value="PBPe"/>
    <property type="match status" value="1"/>
</dbReference>
<organism evidence="18 19">
    <name type="scientific">Rosa chinensis</name>
    <name type="common">China rose</name>
    <dbReference type="NCBI Taxonomy" id="74649"/>
    <lineage>
        <taxon>Eukaryota</taxon>
        <taxon>Viridiplantae</taxon>
        <taxon>Streptophyta</taxon>
        <taxon>Embryophyta</taxon>
        <taxon>Tracheophyta</taxon>
        <taxon>Spermatophyta</taxon>
        <taxon>Magnoliopsida</taxon>
        <taxon>eudicotyledons</taxon>
        <taxon>Gunneridae</taxon>
        <taxon>Pentapetalae</taxon>
        <taxon>rosids</taxon>
        <taxon>fabids</taxon>
        <taxon>Rosales</taxon>
        <taxon>Rosaceae</taxon>
        <taxon>Rosoideae</taxon>
        <taxon>Rosoideae incertae sedis</taxon>
        <taxon>Rosa</taxon>
    </lineage>
</organism>
<evidence type="ECO:0000256" key="16">
    <source>
        <dbReference type="SAM" id="Phobius"/>
    </source>
</evidence>
<feature type="region of interest" description="Disordered" evidence="15">
    <location>
        <begin position="458"/>
        <end position="519"/>
    </location>
</feature>
<evidence type="ECO:0000256" key="13">
    <source>
        <dbReference type="ARBA" id="ARBA00023303"/>
    </source>
</evidence>
<dbReference type="Gene3D" id="1.10.287.70">
    <property type="match status" value="1"/>
</dbReference>
<feature type="domain" description="Ionotropic glutamate receptor C-terminal" evidence="17">
    <location>
        <begin position="30"/>
        <end position="378"/>
    </location>
</feature>
<evidence type="ECO:0000256" key="4">
    <source>
        <dbReference type="ARBA" id="ARBA00022448"/>
    </source>
</evidence>
<dbReference type="Proteomes" id="UP000238479">
    <property type="component" value="Chromosome 6"/>
</dbReference>
<dbReference type="GO" id="GO:0016020">
    <property type="term" value="C:membrane"/>
    <property type="evidence" value="ECO:0007669"/>
    <property type="project" value="UniProtKB-SubCell"/>
</dbReference>
<dbReference type="OMA" id="HAYMESS"/>
<dbReference type="SUPFAM" id="SSF81324">
    <property type="entry name" value="Voltage-gated potassium channels"/>
    <property type="match status" value="1"/>
</dbReference>
<evidence type="ECO:0000256" key="8">
    <source>
        <dbReference type="ARBA" id="ARBA00023065"/>
    </source>
</evidence>
<feature type="transmembrane region" description="Helical" evidence="16">
    <location>
        <begin position="158"/>
        <end position="176"/>
    </location>
</feature>
<name>A0A2P6PQK4_ROSCH</name>
<sequence>MRNLGPIKWPGNSLSVPRGWEIPTNGKKLIIGVPVKIDFTEFVKISKDPKTGTMDVTGFCIDVFHAALKVLPYALPYEFTPFSNPDGTSAGNYNDLVYQVYLGKFDAVVGDTTIRANRSLYVDFTMPYTESGVVMVVPIIDRTSKNAWVFLKPLTWDLWLTTFCFFLFTGFVVWVLEHRINEDFRGPPSHQFGTSVWFSFSTMVFSHKENVISNLARFVMIIWVFVVLILTQSYTANLASLLTVQQLKPTVVDIKDLLRKGDNVGYAKNAYVYGLLKEVGFKDSNLKDFRTMEALDEALSKGSANGGIAAFVDETPTMKLFLAKYCSKYTMIGPIFKTEGFGFVFPKRSPLVHYVSQAILAVTEGEQMMSIESKWFKKESNCQSSSQLGSSNSLGLDSFWGLFLIAGVASIFALIIFVASFLFENGHLLINSDSEASTSERIGVLFKIFNQKDLNSRTFKSSQPRDRITDARDEVNISPNNNWPESPFSYNNHSNGNSEQHIPPPGQAALESVPRHGFL</sequence>
<keyword evidence="9 16" id="KW-0472">Membrane</keyword>
<evidence type="ECO:0000256" key="1">
    <source>
        <dbReference type="ARBA" id="ARBA00004141"/>
    </source>
</evidence>
<keyword evidence="12" id="KW-1071">Ligand-gated ion channel</keyword>
<evidence type="ECO:0000313" key="18">
    <source>
        <dbReference type="EMBL" id="PRQ24208.1"/>
    </source>
</evidence>
<feature type="transmembrane region" description="Helical" evidence="16">
    <location>
        <begin position="399"/>
        <end position="423"/>
    </location>
</feature>
<evidence type="ECO:0000256" key="14">
    <source>
        <dbReference type="ARBA" id="ARBA00049638"/>
    </source>
</evidence>
<evidence type="ECO:0000256" key="6">
    <source>
        <dbReference type="ARBA" id="ARBA00022729"/>
    </source>
</evidence>
<gene>
    <name evidence="18" type="ORF">RchiOBHm_Chr6g0269871</name>
</gene>
<evidence type="ECO:0000259" key="17">
    <source>
        <dbReference type="SMART" id="SM00079"/>
    </source>
</evidence>
<dbReference type="FunFam" id="1.10.287.70:FF:000037">
    <property type="entry name" value="Glutamate receptor"/>
    <property type="match status" value="1"/>
</dbReference>
<dbReference type="Pfam" id="PF00060">
    <property type="entry name" value="Lig_chan"/>
    <property type="match status" value="1"/>
</dbReference>
<comment type="similarity">
    <text evidence="2">Belongs to the glutamate-gated ion channel (TC 1.A.10.1) family.</text>
</comment>
<comment type="subunit">
    <text evidence="3">May form heteromers.</text>
</comment>
<evidence type="ECO:0000313" key="19">
    <source>
        <dbReference type="Proteomes" id="UP000238479"/>
    </source>
</evidence>
<proteinExistence type="inferred from homology"/>
<evidence type="ECO:0000256" key="11">
    <source>
        <dbReference type="ARBA" id="ARBA00023180"/>
    </source>
</evidence>
<keyword evidence="10 18" id="KW-0675">Receptor</keyword>
<keyword evidence="4" id="KW-0813">Transport</keyword>
<dbReference type="InterPro" id="IPR001320">
    <property type="entry name" value="Iontro_rcpt_C"/>
</dbReference>
<evidence type="ECO:0000256" key="15">
    <source>
        <dbReference type="SAM" id="MobiDB-lite"/>
    </source>
</evidence>
<evidence type="ECO:0000256" key="3">
    <source>
        <dbReference type="ARBA" id="ARBA00011095"/>
    </source>
</evidence>
<keyword evidence="7 16" id="KW-1133">Transmembrane helix</keyword>
<dbReference type="Gene3D" id="3.40.190.10">
    <property type="entry name" value="Periplasmic binding protein-like II"/>
    <property type="match status" value="2"/>
</dbReference>
<keyword evidence="8" id="KW-0406">Ion transport</keyword>
<dbReference type="InterPro" id="IPR019594">
    <property type="entry name" value="Glu/Gly-bd"/>
</dbReference>
<accession>A0A2P6PQK4</accession>
<dbReference type="GO" id="GO:0015276">
    <property type="term" value="F:ligand-gated monoatomic ion channel activity"/>
    <property type="evidence" value="ECO:0007669"/>
    <property type="project" value="InterPro"/>
</dbReference>
<comment type="subcellular location">
    <subcellularLocation>
        <location evidence="1">Membrane</location>
        <topology evidence="1">Multi-pass membrane protein</topology>
    </subcellularLocation>
</comment>
<dbReference type="PANTHER" id="PTHR18966">
    <property type="entry name" value="IONOTROPIC GLUTAMATE RECEPTOR"/>
    <property type="match status" value="1"/>
</dbReference>
<comment type="function">
    <text evidence="14">Glutamate-gated receptor that probably acts as a non-selective cation channel. May be involved in light-signal transduction and calcium homeostasis via the regulation of calcium influx into cells.</text>
</comment>
<dbReference type="SUPFAM" id="SSF53850">
    <property type="entry name" value="Periplasmic binding protein-like II"/>
    <property type="match status" value="1"/>
</dbReference>
<reference evidence="18 19" key="1">
    <citation type="journal article" date="2018" name="Nat. Genet.">
        <title>The Rosa genome provides new insights in the design of modern roses.</title>
        <authorList>
            <person name="Bendahmane M."/>
        </authorList>
    </citation>
    <scope>NUCLEOTIDE SEQUENCE [LARGE SCALE GENOMIC DNA]</scope>
    <source>
        <strain evidence="19">cv. Old Blush</strain>
    </source>
</reference>
<keyword evidence="5 16" id="KW-0812">Transmembrane</keyword>
<dbReference type="Pfam" id="PF10613">
    <property type="entry name" value="Lig_chan-Glu_bd"/>
    <property type="match status" value="1"/>
</dbReference>
<feature type="transmembrane region" description="Helical" evidence="16">
    <location>
        <begin position="215"/>
        <end position="234"/>
    </location>
</feature>
<dbReference type="EMBL" id="PDCK01000044">
    <property type="protein sequence ID" value="PRQ24208.1"/>
    <property type="molecule type" value="Genomic_DNA"/>
</dbReference>
<feature type="compositionally biased region" description="Basic and acidic residues" evidence="15">
    <location>
        <begin position="463"/>
        <end position="475"/>
    </location>
</feature>
<evidence type="ECO:0000256" key="12">
    <source>
        <dbReference type="ARBA" id="ARBA00023286"/>
    </source>
</evidence>
<keyword evidence="13" id="KW-0407">Ion channel</keyword>
<keyword evidence="11" id="KW-0325">Glycoprotein</keyword>
<dbReference type="FunFam" id="3.40.190.10:FF:000103">
    <property type="entry name" value="Glutamate receptor"/>
    <property type="match status" value="1"/>
</dbReference>
<evidence type="ECO:0000256" key="7">
    <source>
        <dbReference type="ARBA" id="ARBA00022989"/>
    </source>
</evidence>
<dbReference type="AlphaFoldDB" id="A0A2P6PQK4"/>
<protein>
    <submittedName>
        <fullName evidence="18">Putative ionotropic glutamate receptor, metazoa</fullName>
    </submittedName>
</protein>